<dbReference type="SUPFAM" id="SSF46689">
    <property type="entry name" value="Homeodomain-like"/>
    <property type="match status" value="2"/>
</dbReference>
<dbReference type="InterPro" id="IPR009057">
    <property type="entry name" value="Homeodomain-like_sf"/>
</dbReference>
<dbReference type="PANTHER" id="PTHR46796:SF12">
    <property type="entry name" value="HTH-TYPE DNA-BINDING TRANSCRIPTIONAL ACTIVATOR EUTR"/>
    <property type="match status" value="1"/>
</dbReference>
<organism evidence="5 6">
    <name type="scientific">Myceligenerans pegani</name>
    <dbReference type="NCBI Taxonomy" id="2776917"/>
    <lineage>
        <taxon>Bacteria</taxon>
        <taxon>Bacillati</taxon>
        <taxon>Actinomycetota</taxon>
        <taxon>Actinomycetes</taxon>
        <taxon>Micrococcales</taxon>
        <taxon>Promicromonosporaceae</taxon>
        <taxon>Myceligenerans</taxon>
    </lineage>
</organism>
<evidence type="ECO:0000256" key="3">
    <source>
        <dbReference type="ARBA" id="ARBA00023163"/>
    </source>
</evidence>
<protein>
    <submittedName>
        <fullName evidence="5">AraC family transcriptional regulator</fullName>
    </submittedName>
</protein>
<evidence type="ECO:0000256" key="1">
    <source>
        <dbReference type="ARBA" id="ARBA00023015"/>
    </source>
</evidence>
<keyword evidence="3" id="KW-0804">Transcription</keyword>
<name>A0ABR9N3T2_9MICO</name>
<dbReference type="InterPro" id="IPR035418">
    <property type="entry name" value="AraC-bd_2"/>
</dbReference>
<dbReference type="InterPro" id="IPR018060">
    <property type="entry name" value="HTH_AraC"/>
</dbReference>
<gene>
    <name evidence="5" type="ORF">IHE71_21740</name>
</gene>
<keyword evidence="2" id="KW-0238">DNA-binding</keyword>
<evidence type="ECO:0000259" key="4">
    <source>
        <dbReference type="PROSITE" id="PS01124"/>
    </source>
</evidence>
<keyword evidence="1" id="KW-0805">Transcription regulation</keyword>
<proteinExistence type="predicted"/>
<keyword evidence="6" id="KW-1185">Reference proteome</keyword>
<evidence type="ECO:0000313" key="5">
    <source>
        <dbReference type="EMBL" id="MBE1878322.1"/>
    </source>
</evidence>
<dbReference type="Pfam" id="PF12833">
    <property type="entry name" value="HTH_18"/>
    <property type="match status" value="1"/>
</dbReference>
<dbReference type="Proteomes" id="UP000625527">
    <property type="component" value="Unassembled WGS sequence"/>
</dbReference>
<dbReference type="PROSITE" id="PS01124">
    <property type="entry name" value="HTH_ARAC_FAMILY_2"/>
    <property type="match status" value="1"/>
</dbReference>
<dbReference type="SMART" id="SM00342">
    <property type="entry name" value="HTH_ARAC"/>
    <property type="match status" value="1"/>
</dbReference>
<evidence type="ECO:0000313" key="6">
    <source>
        <dbReference type="Proteomes" id="UP000625527"/>
    </source>
</evidence>
<dbReference type="PANTHER" id="PTHR46796">
    <property type="entry name" value="HTH-TYPE TRANSCRIPTIONAL ACTIVATOR RHAS-RELATED"/>
    <property type="match status" value="1"/>
</dbReference>
<dbReference type="EMBL" id="JADAQT010000108">
    <property type="protein sequence ID" value="MBE1878322.1"/>
    <property type="molecule type" value="Genomic_DNA"/>
</dbReference>
<accession>A0ABR9N3T2</accession>
<dbReference type="Gene3D" id="1.10.10.60">
    <property type="entry name" value="Homeodomain-like"/>
    <property type="match status" value="1"/>
</dbReference>
<dbReference type="RefSeq" id="WP_192864855.1">
    <property type="nucleotide sequence ID" value="NZ_JADAQT010000108.1"/>
</dbReference>
<evidence type="ECO:0000256" key="2">
    <source>
        <dbReference type="ARBA" id="ARBA00023125"/>
    </source>
</evidence>
<comment type="caution">
    <text evidence="5">The sequence shown here is derived from an EMBL/GenBank/DDBJ whole genome shotgun (WGS) entry which is preliminary data.</text>
</comment>
<dbReference type="InterPro" id="IPR050204">
    <property type="entry name" value="AraC_XylS_family_regulators"/>
</dbReference>
<reference evidence="5 6" key="1">
    <citation type="submission" date="2020-10" db="EMBL/GenBank/DDBJ databases">
        <title>Myceligenerans pegani sp. nov., an endophytic actinomycete isolated from Peganum harmala L. in Xinjiang, China.</title>
        <authorList>
            <person name="Xin L."/>
        </authorList>
    </citation>
    <scope>NUCLEOTIDE SEQUENCE [LARGE SCALE GENOMIC DNA]</scope>
    <source>
        <strain evidence="5 6">TRM65318</strain>
    </source>
</reference>
<dbReference type="Pfam" id="PF14525">
    <property type="entry name" value="AraC_binding_2"/>
    <property type="match status" value="1"/>
</dbReference>
<feature type="domain" description="HTH araC/xylS-type" evidence="4">
    <location>
        <begin position="231"/>
        <end position="329"/>
    </location>
</feature>
<sequence length="334" mass="37274">MAQLDQSQQGPLPLHRHELLRTADVDEMAEESTRLFCPHRLEPTGADRVLDARLHSARLRTTSFNYMQYGAEVTVTPGELESFYLVHVPLTGADVFTSGTDRVEVHPGLACVPDPQRHLSLELAAKSTYLVVRIERTALEAELRDLLDAPLDRSIRFDAAMDLTRGRGRSWWGHVRHLAEDLAFEDNLVEQATTTSTVEHVVTTGLLTAQRHNYTDALTGRTRSPGPQQVRRAVELIEDRPDAVSSIAELAREVGASARALQAGFRRHLDSTPGEYLRSARLKRAHADLREGAASVSEVAARWGYSNIGRFAAEYRHRYGERPGETLKHAHGRP</sequence>